<evidence type="ECO:0000313" key="3">
    <source>
        <dbReference type="EMBL" id="KPK73897.1"/>
    </source>
</evidence>
<keyword evidence="1" id="KW-1133">Transmembrane helix</keyword>
<evidence type="ECO:0000256" key="1">
    <source>
        <dbReference type="SAM" id="Phobius"/>
    </source>
</evidence>
<protein>
    <recommendedName>
        <fullName evidence="2">Putative zinc-finger domain-containing protein</fullName>
    </recommendedName>
</protein>
<dbReference type="AlphaFoldDB" id="A0A0S8GMB5"/>
<evidence type="ECO:0000313" key="4">
    <source>
        <dbReference type="Proteomes" id="UP000051096"/>
    </source>
</evidence>
<organism evidence="3 4">
    <name type="scientific">candidate division WOR_3 bacterium SM23_60</name>
    <dbReference type="NCBI Taxonomy" id="1703780"/>
    <lineage>
        <taxon>Bacteria</taxon>
        <taxon>Bacteria division WOR-3</taxon>
    </lineage>
</organism>
<comment type="caution">
    <text evidence="3">The sequence shown here is derived from an EMBL/GenBank/DDBJ whole genome shotgun (WGS) entry which is preliminary data.</text>
</comment>
<proteinExistence type="predicted"/>
<accession>A0A0S8GMB5</accession>
<dbReference type="InterPro" id="IPR027383">
    <property type="entry name" value="Znf_put"/>
</dbReference>
<dbReference type="Gene3D" id="1.10.10.1320">
    <property type="entry name" value="Anti-sigma factor, zinc-finger domain"/>
    <property type="match status" value="1"/>
</dbReference>
<reference evidence="3 4" key="1">
    <citation type="journal article" date="2015" name="Microbiome">
        <title>Genomic resolution of linkages in carbon, nitrogen, and sulfur cycling among widespread estuary sediment bacteria.</title>
        <authorList>
            <person name="Baker B.J."/>
            <person name="Lazar C.S."/>
            <person name="Teske A.P."/>
            <person name="Dick G.J."/>
        </authorList>
    </citation>
    <scope>NUCLEOTIDE SEQUENCE [LARGE SCALE GENOMIC DNA]</scope>
    <source>
        <strain evidence="3">SM23_60</strain>
    </source>
</reference>
<name>A0A0S8GMB5_UNCW3</name>
<evidence type="ECO:0000259" key="2">
    <source>
        <dbReference type="Pfam" id="PF13490"/>
    </source>
</evidence>
<feature type="transmembrane region" description="Helical" evidence="1">
    <location>
        <begin position="82"/>
        <end position="105"/>
    </location>
</feature>
<keyword evidence="1" id="KW-0812">Transmembrane</keyword>
<dbReference type="Proteomes" id="UP000051096">
    <property type="component" value="Unassembled WGS sequence"/>
</dbReference>
<keyword evidence="1" id="KW-0472">Membrane</keyword>
<dbReference type="Pfam" id="PF13490">
    <property type="entry name" value="zf-HC2"/>
    <property type="match status" value="1"/>
</dbReference>
<sequence>MKCDLPIELLSGYLDGELDEQQKARVEAHLKTCPACQEELESLRRIDQRVRDRVFEEPSREFVFTLNRRIMDKIRVAPRRSLFRLTPIFAPVAAGLLILVILINISPSKKNAGINDRVIYQKLEPQQLLPISIPEPRIAQTTTQMKRAAYHDREKALAAGAEEDRITEAAELRDMDEIETTVQKREQVVRAIIDTNGTIIKVATGNSLIPEKDTMLENELSGQQLAPPMIAGQKKQIYVEVATEAKEE</sequence>
<dbReference type="InterPro" id="IPR041916">
    <property type="entry name" value="Anti_sigma_zinc_sf"/>
</dbReference>
<gene>
    <name evidence="3" type="ORF">AMJ87_00170</name>
</gene>
<feature type="domain" description="Putative zinc-finger" evidence="2">
    <location>
        <begin position="7"/>
        <end position="37"/>
    </location>
</feature>
<dbReference type="EMBL" id="LJUO01000001">
    <property type="protein sequence ID" value="KPK73897.1"/>
    <property type="molecule type" value="Genomic_DNA"/>
</dbReference>